<evidence type="ECO:0000256" key="7">
    <source>
        <dbReference type="ARBA" id="ARBA00023303"/>
    </source>
</evidence>
<dbReference type="Pfam" id="PF07885">
    <property type="entry name" value="Ion_trans_2"/>
    <property type="match status" value="1"/>
</dbReference>
<feature type="transmembrane region" description="Helical" evidence="10">
    <location>
        <begin position="148"/>
        <end position="171"/>
    </location>
</feature>
<evidence type="ECO:0000256" key="8">
    <source>
        <dbReference type="SAM" id="Coils"/>
    </source>
</evidence>
<name>A0A7K3LUV4_9ACTN</name>
<dbReference type="RefSeq" id="WP_083533768.1">
    <property type="nucleotide sequence ID" value="NZ_JAADZU010000065.1"/>
</dbReference>
<gene>
    <name evidence="12" type="ORF">GYA93_17480</name>
</gene>
<dbReference type="Gene3D" id="1.20.120.350">
    <property type="entry name" value="Voltage-gated potassium channels. Chain C"/>
    <property type="match status" value="1"/>
</dbReference>
<dbReference type="GO" id="GO:0005249">
    <property type="term" value="F:voltage-gated potassium channel activity"/>
    <property type="evidence" value="ECO:0007669"/>
    <property type="project" value="InterPro"/>
</dbReference>
<keyword evidence="8" id="KW-0175">Coiled coil</keyword>
<evidence type="ECO:0000259" key="11">
    <source>
        <dbReference type="Pfam" id="PF07885"/>
    </source>
</evidence>
<organism evidence="12 13">
    <name type="scientific">Gordonia desulfuricans</name>
    <dbReference type="NCBI Taxonomy" id="89051"/>
    <lineage>
        <taxon>Bacteria</taxon>
        <taxon>Bacillati</taxon>
        <taxon>Actinomycetota</taxon>
        <taxon>Actinomycetes</taxon>
        <taxon>Mycobacteriales</taxon>
        <taxon>Gordoniaceae</taxon>
        <taxon>Gordonia</taxon>
    </lineage>
</organism>
<feature type="coiled-coil region" evidence="8">
    <location>
        <begin position="212"/>
        <end position="239"/>
    </location>
</feature>
<keyword evidence="2" id="KW-0813">Transport</keyword>
<evidence type="ECO:0000256" key="4">
    <source>
        <dbReference type="ARBA" id="ARBA00022989"/>
    </source>
</evidence>
<dbReference type="GO" id="GO:0008076">
    <property type="term" value="C:voltage-gated potassium channel complex"/>
    <property type="evidence" value="ECO:0007669"/>
    <property type="project" value="InterPro"/>
</dbReference>
<dbReference type="InterPro" id="IPR027359">
    <property type="entry name" value="Volt_channel_dom_sf"/>
</dbReference>
<evidence type="ECO:0000313" key="13">
    <source>
        <dbReference type="Proteomes" id="UP000466307"/>
    </source>
</evidence>
<proteinExistence type="predicted"/>
<evidence type="ECO:0000256" key="1">
    <source>
        <dbReference type="ARBA" id="ARBA00004141"/>
    </source>
</evidence>
<dbReference type="Gene3D" id="1.20.5.110">
    <property type="match status" value="1"/>
</dbReference>
<comment type="caution">
    <text evidence="12">The sequence shown here is derived from an EMBL/GenBank/DDBJ whole genome shotgun (WGS) entry which is preliminary data.</text>
</comment>
<dbReference type="GO" id="GO:0001508">
    <property type="term" value="P:action potential"/>
    <property type="evidence" value="ECO:0007669"/>
    <property type="project" value="TreeGrafter"/>
</dbReference>
<keyword evidence="4 10" id="KW-1133">Transmembrane helix</keyword>
<keyword evidence="7 12" id="KW-0407">Ion channel</keyword>
<evidence type="ECO:0000256" key="9">
    <source>
        <dbReference type="SAM" id="MobiDB-lite"/>
    </source>
</evidence>
<keyword evidence="6 10" id="KW-0472">Membrane</keyword>
<feature type="region of interest" description="Disordered" evidence="9">
    <location>
        <begin position="272"/>
        <end position="292"/>
    </location>
</feature>
<evidence type="ECO:0000313" key="12">
    <source>
        <dbReference type="EMBL" id="NDK91357.1"/>
    </source>
</evidence>
<dbReference type="SUPFAM" id="SSF81324">
    <property type="entry name" value="Voltage-gated potassium channels"/>
    <property type="match status" value="1"/>
</dbReference>
<feature type="transmembrane region" description="Helical" evidence="10">
    <location>
        <begin position="183"/>
        <end position="208"/>
    </location>
</feature>
<accession>A0A7K3LUV4</accession>
<evidence type="ECO:0000256" key="3">
    <source>
        <dbReference type="ARBA" id="ARBA00022692"/>
    </source>
</evidence>
<evidence type="ECO:0000256" key="6">
    <source>
        <dbReference type="ARBA" id="ARBA00023136"/>
    </source>
</evidence>
<evidence type="ECO:0000256" key="10">
    <source>
        <dbReference type="SAM" id="Phobius"/>
    </source>
</evidence>
<feature type="domain" description="Potassium channel" evidence="11">
    <location>
        <begin position="130"/>
        <end position="208"/>
    </location>
</feature>
<dbReference type="InterPro" id="IPR028325">
    <property type="entry name" value="VG_K_chnl"/>
</dbReference>
<feature type="transmembrane region" description="Helical" evidence="10">
    <location>
        <begin position="45"/>
        <end position="67"/>
    </location>
</feature>
<dbReference type="Gene3D" id="1.10.287.70">
    <property type="match status" value="1"/>
</dbReference>
<keyword evidence="5" id="KW-0406">Ion transport</keyword>
<dbReference type="InterPro" id="IPR013099">
    <property type="entry name" value="K_chnl_dom"/>
</dbReference>
<evidence type="ECO:0000256" key="2">
    <source>
        <dbReference type="ARBA" id="ARBA00022448"/>
    </source>
</evidence>
<feature type="transmembrane region" description="Helical" evidence="10">
    <location>
        <begin position="121"/>
        <end position="141"/>
    </location>
</feature>
<keyword evidence="3 10" id="KW-0812">Transmembrane</keyword>
<dbReference type="PANTHER" id="PTHR11537:SF254">
    <property type="entry name" value="POTASSIUM VOLTAGE-GATED CHANNEL PROTEIN SHAB"/>
    <property type="match status" value="1"/>
</dbReference>
<dbReference type="AlphaFoldDB" id="A0A7K3LUV4"/>
<evidence type="ECO:0000256" key="5">
    <source>
        <dbReference type="ARBA" id="ARBA00023065"/>
    </source>
</evidence>
<dbReference type="Proteomes" id="UP000466307">
    <property type="component" value="Unassembled WGS sequence"/>
</dbReference>
<dbReference type="EMBL" id="JAADZU010000065">
    <property type="protein sequence ID" value="NDK91357.1"/>
    <property type="molecule type" value="Genomic_DNA"/>
</dbReference>
<reference evidence="12 13" key="1">
    <citation type="submission" date="2020-01" db="EMBL/GenBank/DDBJ databases">
        <title>Investigation of new actinobacteria for the biodesulphurisation of diesel fuel.</title>
        <authorList>
            <person name="Athi Narayanan S.M."/>
        </authorList>
    </citation>
    <scope>NUCLEOTIDE SEQUENCE [LARGE SCALE GENOMIC DNA]</scope>
    <source>
        <strain evidence="12 13">213E</strain>
    </source>
</reference>
<keyword evidence="13" id="KW-1185">Reference proteome</keyword>
<protein>
    <submittedName>
        <fullName evidence="12">Two pore domain potassium channel family protein</fullName>
    </submittedName>
</protein>
<dbReference type="PANTHER" id="PTHR11537">
    <property type="entry name" value="VOLTAGE-GATED POTASSIUM CHANNEL"/>
    <property type="match status" value="1"/>
</dbReference>
<feature type="transmembrane region" description="Helical" evidence="10">
    <location>
        <begin position="88"/>
        <end position="109"/>
    </location>
</feature>
<comment type="subcellular location">
    <subcellularLocation>
        <location evidence="1">Membrane</location>
        <topology evidence="1">Multi-pass membrane protein</topology>
    </subcellularLocation>
</comment>
<sequence length="292" mass="31197">MTAAASDRRDLLAGWEKHVEWPLAGIASLFLVAYSIQVLGHPHRVVAVALNVVVIVSWVVFGIDYLVRLMLAPQRGRWFFRHLPDLAIVVLPVLRPLRLVSLVILVGTLQKAIGGAIRGKVIVYTVASAVLLIYVASLAVYESERSHADAVITSFGDAVWWAFVTVTTVGYGDFAPVSVTGRVVAVLLMIGGISLIGVVTATLASWIVQRVAEEDDANRAATAAEIQELRAEIRSLRVALTGPQAMDPEAMDAAAVDPEAMDAEAVDAAAMDARLSDTEPVLDSSEPKEPAG</sequence>